<organism evidence="4 5">
    <name type="scientific">Rubroshorea leprosula</name>
    <dbReference type="NCBI Taxonomy" id="152421"/>
    <lineage>
        <taxon>Eukaryota</taxon>
        <taxon>Viridiplantae</taxon>
        <taxon>Streptophyta</taxon>
        <taxon>Embryophyta</taxon>
        <taxon>Tracheophyta</taxon>
        <taxon>Spermatophyta</taxon>
        <taxon>Magnoliopsida</taxon>
        <taxon>eudicotyledons</taxon>
        <taxon>Gunneridae</taxon>
        <taxon>Pentapetalae</taxon>
        <taxon>rosids</taxon>
        <taxon>malvids</taxon>
        <taxon>Malvales</taxon>
        <taxon>Dipterocarpaceae</taxon>
        <taxon>Rubroshorea</taxon>
    </lineage>
</organism>
<dbReference type="Proteomes" id="UP001054252">
    <property type="component" value="Unassembled WGS sequence"/>
</dbReference>
<dbReference type="GO" id="GO:0003676">
    <property type="term" value="F:nucleic acid binding"/>
    <property type="evidence" value="ECO:0007669"/>
    <property type="project" value="InterPro"/>
</dbReference>
<sequence>MGFSFCKSLILVRAEDRHSFTVSHLINSCGFSPESALSISKKVLFKTPKTPDSVINFLSKHGFSQTQIRRLIEKEPQVLGYNPEKSLLPKFNFFYSKGLSSSELAGLLSTYPYILRRGLDSHIIPNFNFFKNLVGSSDNKVLLAFKRFSGVLYSNYKSLSPPNVALLREHGVPESNIVSQLINTPRVFAANHDKFKSVVQEVKKMGFDPGKYAFLGAISVMIQLGKGTLERKFDVYREWGWSKEQALLAFLKFPLCMNLSETHINAVMDFFVNKMGLSSSYVAERPALLSYSLKNRIIPRCSVLQVVLSKGLVKDGFSLLSVVSVTEDKFLQKYVTCCKDEAPQLMKLYQEKLSISK</sequence>
<dbReference type="GO" id="GO:0006353">
    <property type="term" value="P:DNA-templated transcription termination"/>
    <property type="evidence" value="ECO:0007669"/>
    <property type="project" value="UniProtKB-KW"/>
</dbReference>
<evidence type="ECO:0000313" key="4">
    <source>
        <dbReference type="EMBL" id="GKV31500.1"/>
    </source>
</evidence>
<dbReference type="InterPro" id="IPR038538">
    <property type="entry name" value="MTERF_sf"/>
</dbReference>
<accession>A0AAV5L391</accession>
<protein>
    <submittedName>
        <fullName evidence="4">Uncharacterized protein</fullName>
    </submittedName>
</protein>
<dbReference type="EMBL" id="BPVZ01000091">
    <property type="protein sequence ID" value="GKV31500.1"/>
    <property type="molecule type" value="Genomic_DNA"/>
</dbReference>
<reference evidence="4 5" key="1">
    <citation type="journal article" date="2021" name="Commun. Biol.">
        <title>The genome of Shorea leprosula (Dipterocarpaceae) highlights the ecological relevance of drought in aseasonal tropical rainforests.</title>
        <authorList>
            <person name="Ng K.K.S."/>
            <person name="Kobayashi M.J."/>
            <person name="Fawcett J.A."/>
            <person name="Hatakeyama M."/>
            <person name="Paape T."/>
            <person name="Ng C.H."/>
            <person name="Ang C.C."/>
            <person name="Tnah L.H."/>
            <person name="Lee C.T."/>
            <person name="Nishiyama T."/>
            <person name="Sese J."/>
            <person name="O'Brien M.J."/>
            <person name="Copetti D."/>
            <person name="Mohd Noor M.I."/>
            <person name="Ong R.C."/>
            <person name="Putra M."/>
            <person name="Sireger I.Z."/>
            <person name="Indrioko S."/>
            <person name="Kosugi Y."/>
            <person name="Izuno A."/>
            <person name="Isagi Y."/>
            <person name="Lee S.L."/>
            <person name="Shimizu K.K."/>
        </authorList>
    </citation>
    <scope>NUCLEOTIDE SEQUENCE [LARGE SCALE GENOMIC DNA]</scope>
    <source>
        <strain evidence="4">214</strain>
    </source>
</reference>
<dbReference type="FunFam" id="1.25.70.10:FF:000001">
    <property type="entry name" value="Mitochondrial transcription termination factor-like"/>
    <property type="match status" value="1"/>
</dbReference>
<dbReference type="PANTHER" id="PTHR13068">
    <property type="entry name" value="CGI-12 PROTEIN-RELATED"/>
    <property type="match status" value="1"/>
</dbReference>
<keyword evidence="2" id="KW-0804">Transcription</keyword>
<proteinExistence type="inferred from homology"/>
<dbReference type="SMART" id="SM00733">
    <property type="entry name" value="Mterf"/>
    <property type="match status" value="6"/>
</dbReference>
<evidence type="ECO:0000256" key="1">
    <source>
        <dbReference type="ARBA" id="ARBA00007692"/>
    </source>
</evidence>
<dbReference type="InterPro" id="IPR003690">
    <property type="entry name" value="MTERF"/>
</dbReference>
<name>A0AAV5L391_9ROSI</name>
<gene>
    <name evidence="4" type="ORF">SLEP1_g40186</name>
</gene>
<comment type="similarity">
    <text evidence="1">Belongs to the mTERF family.</text>
</comment>
<evidence type="ECO:0000313" key="5">
    <source>
        <dbReference type="Proteomes" id="UP001054252"/>
    </source>
</evidence>
<dbReference type="Gene3D" id="1.25.70.10">
    <property type="entry name" value="Transcription termination factor 3, mitochondrial"/>
    <property type="match status" value="1"/>
</dbReference>
<evidence type="ECO:0000256" key="2">
    <source>
        <dbReference type="ARBA" id="ARBA00022472"/>
    </source>
</evidence>
<keyword evidence="3" id="KW-0809">Transit peptide</keyword>
<evidence type="ECO:0000256" key="3">
    <source>
        <dbReference type="ARBA" id="ARBA00022946"/>
    </source>
</evidence>
<dbReference type="AlphaFoldDB" id="A0AAV5L391"/>
<keyword evidence="5" id="KW-1185">Reference proteome</keyword>
<comment type="caution">
    <text evidence="4">The sequence shown here is derived from an EMBL/GenBank/DDBJ whole genome shotgun (WGS) entry which is preliminary data.</text>
</comment>
<keyword evidence="2" id="KW-0806">Transcription termination</keyword>
<dbReference type="PANTHER" id="PTHR13068:SF166">
    <property type="entry name" value="TRANSCRIPTION TERMINATION FACTOR MTERF15, MITOCHONDRIAL-LIKE"/>
    <property type="match status" value="1"/>
</dbReference>
<dbReference type="Pfam" id="PF02536">
    <property type="entry name" value="mTERF"/>
    <property type="match status" value="1"/>
</dbReference>
<keyword evidence="2" id="KW-0805">Transcription regulation</keyword>